<accession>A0A4R6YMK9</accession>
<dbReference type="EMBL" id="SNZH01000020">
    <property type="protein sequence ID" value="TDR38520.1"/>
    <property type="molecule type" value="Genomic_DNA"/>
</dbReference>
<dbReference type="AlphaFoldDB" id="A0A4R6YMK9"/>
<protein>
    <submittedName>
        <fullName evidence="1">Uncharacterized protein</fullName>
    </submittedName>
</protein>
<reference evidence="1 2" key="1">
    <citation type="submission" date="2019-03" db="EMBL/GenBank/DDBJ databases">
        <title>Genomic Encyclopedia of Type Strains, Phase IV (KMG-IV): sequencing the most valuable type-strain genomes for metagenomic binning, comparative biology and taxonomic classification.</title>
        <authorList>
            <person name="Goeker M."/>
        </authorList>
    </citation>
    <scope>NUCLEOTIDE SEQUENCE [LARGE SCALE GENOMIC DNA]</scope>
    <source>
        <strain evidence="1 2">DSM 21667</strain>
    </source>
</reference>
<evidence type="ECO:0000313" key="1">
    <source>
        <dbReference type="EMBL" id="TDR38520.1"/>
    </source>
</evidence>
<keyword evidence="2" id="KW-1185">Reference proteome</keyword>
<name>A0A4R6YMK9_9GAMM</name>
<gene>
    <name evidence="1" type="ORF">DFR29_12021</name>
</gene>
<organism evidence="1 2">
    <name type="scientific">Tahibacter aquaticus</name>
    <dbReference type="NCBI Taxonomy" id="520092"/>
    <lineage>
        <taxon>Bacteria</taxon>
        <taxon>Pseudomonadati</taxon>
        <taxon>Pseudomonadota</taxon>
        <taxon>Gammaproteobacteria</taxon>
        <taxon>Lysobacterales</taxon>
        <taxon>Rhodanobacteraceae</taxon>
        <taxon>Tahibacter</taxon>
    </lineage>
</organism>
<proteinExistence type="predicted"/>
<evidence type="ECO:0000313" key="2">
    <source>
        <dbReference type="Proteomes" id="UP000295293"/>
    </source>
</evidence>
<comment type="caution">
    <text evidence="1">The sequence shown here is derived from an EMBL/GenBank/DDBJ whole genome shotgun (WGS) entry which is preliminary data.</text>
</comment>
<dbReference type="RefSeq" id="WP_133821340.1">
    <property type="nucleotide sequence ID" value="NZ_SNZH01000020.1"/>
</dbReference>
<dbReference type="Proteomes" id="UP000295293">
    <property type="component" value="Unassembled WGS sequence"/>
</dbReference>
<sequence length="146" mass="15872">MQHDGKSLVAPIAIRATQFFQVVAAMLTASIRRKIPYVTAHSVTGVLAKNPSASLREIRSSLGGGSLRDISRMVAAVRGRTIRDLRQTLAQDGDLGAAVVDVLGQLVLRVEQLQAEIAALRVALPARDSFLPEATQREKRYREGDQ</sequence>